<proteinExistence type="predicted"/>
<evidence type="ECO:0000313" key="2">
    <source>
        <dbReference type="EMBL" id="GGG36193.1"/>
    </source>
</evidence>
<reference evidence="3" key="1">
    <citation type="journal article" date="2019" name="Int. J. Syst. Evol. Microbiol.">
        <title>The Global Catalogue of Microorganisms (GCM) 10K type strain sequencing project: providing services to taxonomists for standard genome sequencing and annotation.</title>
        <authorList>
            <consortium name="The Broad Institute Genomics Platform"/>
            <consortium name="The Broad Institute Genome Sequencing Center for Infectious Disease"/>
            <person name="Wu L."/>
            <person name="Ma J."/>
        </authorList>
    </citation>
    <scope>NUCLEOTIDE SEQUENCE [LARGE SCALE GENOMIC DNA]</scope>
    <source>
        <strain evidence="3">CGMCC 1.12990</strain>
    </source>
</reference>
<keyword evidence="1" id="KW-0472">Membrane</keyword>
<dbReference type="Proteomes" id="UP000601361">
    <property type="component" value="Unassembled WGS sequence"/>
</dbReference>
<gene>
    <name evidence="2" type="ORF">GCM10011378_10630</name>
</gene>
<keyword evidence="1" id="KW-1133">Transmembrane helix</keyword>
<evidence type="ECO:0008006" key="4">
    <source>
        <dbReference type="Google" id="ProtNLM"/>
    </source>
</evidence>
<evidence type="ECO:0000256" key="1">
    <source>
        <dbReference type="SAM" id="Phobius"/>
    </source>
</evidence>
<protein>
    <recommendedName>
        <fullName evidence="4">ABC transporter permease</fullName>
    </recommendedName>
</protein>
<name>A0ABQ1WQ27_9BACT</name>
<evidence type="ECO:0000313" key="3">
    <source>
        <dbReference type="Proteomes" id="UP000601361"/>
    </source>
</evidence>
<feature type="transmembrane region" description="Helical" evidence="1">
    <location>
        <begin position="12"/>
        <end position="32"/>
    </location>
</feature>
<dbReference type="EMBL" id="BMGS01000002">
    <property type="protein sequence ID" value="GGG36193.1"/>
    <property type="molecule type" value="Genomic_DNA"/>
</dbReference>
<keyword evidence="1" id="KW-0812">Transmembrane</keyword>
<keyword evidence="3" id="KW-1185">Reference proteome</keyword>
<organism evidence="2 3">
    <name type="scientific">Hymenobacter glacieicola</name>
    <dbReference type="NCBI Taxonomy" id="1562124"/>
    <lineage>
        <taxon>Bacteria</taxon>
        <taxon>Pseudomonadati</taxon>
        <taxon>Bacteroidota</taxon>
        <taxon>Cytophagia</taxon>
        <taxon>Cytophagales</taxon>
        <taxon>Hymenobacteraceae</taxon>
        <taxon>Hymenobacter</taxon>
    </lineage>
</organism>
<sequence>MLTQFKRLHFLLRLLLISFLVLLMLFTLLLNIGPDIDTEEDIDAAISQMD</sequence>
<accession>A0ABQ1WQ27</accession>
<comment type="caution">
    <text evidence="2">The sequence shown here is derived from an EMBL/GenBank/DDBJ whole genome shotgun (WGS) entry which is preliminary data.</text>
</comment>